<dbReference type="PANTHER" id="PTHR40661:SF3">
    <property type="entry name" value="FELS-1 PROPHAGE TRANSCRIPTIONAL REGULATOR"/>
    <property type="match status" value="1"/>
</dbReference>
<dbReference type="Pfam" id="PF01381">
    <property type="entry name" value="HTH_3"/>
    <property type="match status" value="1"/>
</dbReference>
<dbReference type="AlphaFoldDB" id="A0A2S9E2K8"/>
<dbReference type="InterPro" id="IPR001387">
    <property type="entry name" value="Cro/C1-type_HTH"/>
</dbReference>
<dbReference type="Gene3D" id="2.10.109.10">
    <property type="entry name" value="Umud Fragment, subunit A"/>
    <property type="match status" value="1"/>
</dbReference>
<gene>
    <name evidence="5" type="ORF">CQ006_04745</name>
</gene>
<evidence type="ECO:0000313" key="5">
    <source>
        <dbReference type="EMBL" id="PRC09064.1"/>
    </source>
</evidence>
<dbReference type="SUPFAM" id="SSF51306">
    <property type="entry name" value="LexA/Signal peptidase"/>
    <property type="match status" value="1"/>
</dbReference>
<name>A0A2S9E2K8_PSECE</name>
<evidence type="ECO:0000256" key="3">
    <source>
        <dbReference type="ARBA" id="ARBA00023163"/>
    </source>
</evidence>
<dbReference type="Pfam" id="PF00717">
    <property type="entry name" value="Peptidase_S24"/>
    <property type="match status" value="1"/>
</dbReference>
<keyword evidence="1" id="KW-0805">Transcription regulation</keyword>
<dbReference type="GO" id="GO:0003677">
    <property type="term" value="F:DNA binding"/>
    <property type="evidence" value="ECO:0007669"/>
    <property type="project" value="UniProtKB-KW"/>
</dbReference>
<comment type="caution">
    <text evidence="5">The sequence shown here is derived from an EMBL/GenBank/DDBJ whole genome shotgun (WGS) entry which is preliminary data.</text>
</comment>
<evidence type="ECO:0000313" key="6">
    <source>
        <dbReference type="Proteomes" id="UP000239458"/>
    </source>
</evidence>
<keyword evidence="2" id="KW-0238">DNA-binding</keyword>
<dbReference type="CDD" id="cd06529">
    <property type="entry name" value="S24_LexA-like"/>
    <property type="match status" value="1"/>
</dbReference>
<dbReference type="InterPro" id="IPR015927">
    <property type="entry name" value="Peptidase_S24_S26A/B/C"/>
</dbReference>
<dbReference type="SMART" id="SM00530">
    <property type="entry name" value="HTH_XRE"/>
    <property type="match status" value="1"/>
</dbReference>
<reference evidence="5 6" key="1">
    <citation type="submission" date="2017-09" db="EMBL/GenBank/DDBJ databases">
        <title>Genomic, metabolic, and phenotypic characteristics of bacterial isolates from the natural microbiome of the model nematode Caenorhabditis elegans.</title>
        <authorList>
            <person name="Zimmermann J."/>
            <person name="Obeng N."/>
            <person name="Yang W."/>
            <person name="Obeng O."/>
            <person name="Kissoyan K."/>
            <person name="Pees B."/>
            <person name="Dirksen P."/>
            <person name="Hoppner M."/>
            <person name="Franke A."/>
            <person name="Rosenstiel P."/>
            <person name="Leippe M."/>
            <person name="Dierking K."/>
            <person name="Kaleta C."/>
            <person name="Schulenburg H."/>
        </authorList>
    </citation>
    <scope>NUCLEOTIDE SEQUENCE [LARGE SCALE GENOMIC DNA]</scope>
    <source>
        <strain evidence="5 6">MYb184</strain>
    </source>
</reference>
<keyword evidence="3" id="KW-0804">Transcription</keyword>
<feature type="domain" description="HTH cro/C1-type" evidence="4">
    <location>
        <begin position="8"/>
        <end position="63"/>
    </location>
</feature>
<dbReference type="InterPro" id="IPR010982">
    <property type="entry name" value="Lambda_DNA-bd_dom_sf"/>
</dbReference>
<protein>
    <submittedName>
        <fullName evidence="5">Repressor protein CI</fullName>
    </submittedName>
</protein>
<dbReference type="CDD" id="cd00093">
    <property type="entry name" value="HTH_XRE"/>
    <property type="match status" value="1"/>
</dbReference>
<evidence type="ECO:0000259" key="4">
    <source>
        <dbReference type="PROSITE" id="PS50943"/>
    </source>
</evidence>
<dbReference type="PROSITE" id="PS50943">
    <property type="entry name" value="HTH_CROC1"/>
    <property type="match status" value="1"/>
</dbReference>
<dbReference type="EMBL" id="PCQE01000004">
    <property type="protein sequence ID" value="PRC09064.1"/>
    <property type="molecule type" value="Genomic_DNA"/>
</dbReference>
<organism evidence="5 6">
    <name type="scientific">Pseudomonas cedrina</name>
    <dbReference type="NCBI Taxonomy" id="651740"/>
    <lineage>
        <taxon>Bacteria</taxon>
        <taxon>Pseudomonadati</taxon>
        <taxon>Pseudomonadota</taxon>
        <taxon>Gammaproteobacteria</taxon>
        <taxon>Pseudomonadales</taxon>
        <taxon>Pseudomonadaceae</taxon>
        <taxon>Pseudomonas</taxon>
    </lineage>
</organism>
<dbReference type="SUPFAM" id="SSF47413">
    <property type="entry name" value="lambda repressor-like DNA-binding domains"/>
    <property type="match status" value="1"/>
</dbReference>
<dbReference type="PANTHER" id="PTHR40661">
    <property type="match status" value="1"/>
</dbReference>
<sequence>MNTLGSRIKHYRNIKGLSQRELALACGWKSQSRVGNYEKDAREPNLDDIKKIAEVLKVNRSDLLADDEVPQKNGSPSEKEYALIPQFKARGSCGDGYLNDHVEVSEGLVFKRDWLARMKAKPENLRIIYAEGDSMEPYIFDGDVVLLDSSRTEPHDRQSYVVLRPDGGVSIKRLIQKVAGGWLIRSDNADKSKYPDEQVSPDALHELPIIGRVIWRGGEM</sequence>
<dbReference type="InterPro" id="IPR036286">
    <property type="entry name" value="LexA/Signal_pep-like_sf"/>
</dbReference>
<evidence type="ECO:0000256" key="1">
    <source>
        <dbReference type="ARBA" id="ARBA00023015"/>
    </source>
</evidence>
<dbReference type="Gene3D" id="1.10.260.40">
    <property type="entry name" value="lambda repressor-like DNA-binding domains"/>
    <property type="match status" value="1"/>
</dbReference>
<proteinExistence type="predicted"/>
<evidence type="ECO:0000256" key="2">
    <source>
        <dbReference type="ARBA" id="ARBA00023125"/>
    </source>
</evidence>
<dbReference type="InterPro" id="IPR039418">
    <property type="entry name" value="LexA-like"/>
</dbReference>
<dbReference type="Proteomes" id="UP000239458">
    <property type="component" value="Unassembled WGS sequence"/>
</dbReference>
<accession>A0A2S9E2K8</accession>